<name>A0A381NJY3_9ZZZZ</name>
<dbReference type="InterPro" id="IPR029058">
    <property type="entry name" value="AB_hydrolase_fold"/>
</dbReference>
<organism evidence="5">
    <name type="scientific">marine metagenome</name>
    <dbReference type="NCBI Taxonomy" id="408172"/>
    <lineage>
        <taxon>unclassified sequences</taxon>
        <taxon>metagenomes</taxon>
        <taxon>ecological metagenomes</taxon>
    </lineage>
</organism>
<dbReference type="AlphaFoldDB" id="A0A381NJY3"/>
<dbReference type="PROSITE" id="PS00941">
    <property type="entry name" value="CARBOXYLESTERASE_B_2"/>
    <property type="match status" value="1"/>
</dbReference>
<dbReference type="PANTHER" id="PTHR11559">
    <property type="entry name" value="CARBOXYLESTERASE"/>
    <property type="match status" value="1"/>
</dbReference>
<evidence type="ECO:0000313" key="5">
    <source>
        <dbReference type="EMBL" id="SUZ53833.1"/>
    </source>
</evidence>
<keyword evidence="2" id="KW-0378">Hydrolase</keyword>
<dbReference type="InterPro" id="IPR050309">
    <property type="entry name" value="Type-B_Carboxylest/Lipase"/>
</dbReference>
<evidence type="ECO:0000259" key="4">
    <source>
        <dbReference type="Pfam" id="PF00135"/>
    </source>
</evidence>
<dbReference type="SUPFAM" id="SSF53474">
    <property type="entry name" value="alpha/beta-Hydrolases"/>
    <property type="match status" value="1"/>
</dbReference>
<dbReference type="GO" id="GO:0016787">
    <property type="term" value="F:hydrolase activity"/>
    <property type="evidence" value="ECO:0007669"/>
    <property type="project" value="UniProtKB-KW"/>
</dbReference>
<evidence type="ECO:0000256" key="3">
    <source>
        <dbReference type="SAM" id="MobiDB-lite"/>
    </source>
</evidence>
<accession>A0A381NJY3</accession>
<dbReference type="Pfam" id="PF00135">
    <property type="entry name" value="COesterase"/>
    <property type="match status" value="1"/>
</dbReference>
<feature type="region of interest" description="Disordered" evidence="3">
    <location>
        <begin position="1"/>
        <end position="20"/>
    </location>
</feature>
<dbReference type="InterPro" id="IPR019826">
    <property type="entry name" value="Carboxylesterase_B_AS"/>
</dbReference>
<feature type="domain" description="Carboxylesterase type B" evidence="4">
    <location>
        <begin position="24"/>
        <end position="496"/>
    </location>
</feature>
<reference evidence="5" key="1">
    <citation type="submission" date="2018-05" db="EMBL/GenBank/DDBJ databases">
        <authorList>
            <person name="Lanie J.A."/>
            <person name="Ng W.-L."/>
            <person name="Kazmierczak K.M."/>
            <person name="Andrzejewski T.M."/>
            <person name="Davidsen T.M."/>
            <person name="Wayne K.J."/>
            <person name="Tettelin H."/>
            <person name="Glass J.I."/>
            <person name="Rusch D."/>
            <person name="Podicherti R."/>
            <person name="Tsui H.-C.T."/>
            <person name="Winkler M.E."/>
        </authorList>
    </citation>
    <scope>NUCLEOTIDE SEQUENCE</scope>
</reference>
<dbReference type="PROSITE" id="PS00122">
    <property type="entry name" value="CARBOXYLESTERASE_B_1"/>
    <property type="match status" value="1"/>
</dbReference>
<gene>
    <name evidence="5" type="ORF">METZ01_LOCUS6687</name>
</gene>
<evidence type="ECO:0000256" key="1">
    <source>
        <dbReference type="ARBA" id="ARBA00005964"/>
    </source>
</evidence>
<sequence length="515" mass="55362">MCREQEDGIVTGSLGEPANGTAAPLAQATCGTVRGRHRRGIELFAGIPYAEPPVGERRFAAPIPHEPWDGVRDALRFGKAAPQLPGEGLTNQVPVPWDEDCLTLNVVTPAADDARRPVYVWIHGGAYQHGQGATPWYDGTSFATRGDIVVVTINYRLGALGFCHLSPHLGDRFASAGVNGFLDQLAALEWVRDNIAAFGGDPDRVTVGGESAGAFSVCNVLASPHAAGLVHRAIAQSGAAHNTHDPESGKEISAQFLAALGEPDATELLEIGADRILEAQQQVIVERSARPAHGPEPFYPVWGHEALPRAPHELIADGAGSEVALLTGTNEDEMALWGVTGLSEDRVHRYTARMSPDADAVLACYRQRLSDVEPGWVACAIGTDRVFRIPAVRLAENRHANGAATWMYRFSWDSRAFDGQFGAAHALEIPFTFNTLDGPGTDAFLGEGPRPDALAETMHGAWIAFICDGDPSTPTLGDWPPYEPDHRLVMNLDDECDLLADPESDERDIWEGVVS</sequence>
<proteinExistence type="inferred from homology"/>
<dbReference type="Gene3D" id="3.40.50.1820">
    <property type="entry name" value="alpha/beta hydrolase"/>
    <property type="match status" value="1"/>
</dbReference>
<evidence type="ECO:0000256" key="2">
    <source>
        <dbReference type="ARBA" id="ARBA00022801"/>
    </source>
</evidence>
<comment type="similarity">
    <text evidence="1">Belongs to the type-B carboxylesterase/lipase family.</text>
</comment>
<protein>
    <recommendedName>
        <fullName evidence="4">Carboxylesterase type B domain-containing protein</fullName>
    </recommendedName>
</protein>
<dbReference type="InterPro" id="IPR002018">
    <property type="entry name" value="CarbesteraseB"/>
</dbReference>
<dbReference type="EMBL" id="UINC01000352">
    <property type="protein sequence ID" value="SUZ53833.1"/>
    <property type="molecule type" value="Genomic_DNA"/>
</dbReference>
<dbReference type="InterPro" id="IPR019819">
    <property type="entry name" value="Carboxylesterase_B_CS"/>
</dbReference>